<protein>
    <recommendedName>
        <fullName evidence="1">Thioredoxin domain-containing protein</fullName>
    </recommendedName>
</protein>
<dbReference type="InterPro" id="IPR013766">
    <property type="entry name" value="Thioredoxin_domain"/>
</dbReference>
<dbReference type="PANTHER" id="PTHR42852:SF13">
    <property type="entry name" value="PROTEIN DIPZ"/>
    <property type="match status" value="1"/>
</dbReference>
<feature type="domain" description="Thioredoxin" evidence="1">
    <location>
        <begin position="1"/>
        <end position="125"/>
    </location>
</feature>
<reference evidence="2" key="1">
    <citation type="journal article" date="2015" name="Nature">
        <title>Complex archaea that bridge the gap between prokaryotes and eukaryotes.</title>
        <authorList>
            <person name="Spang A."/>
            <person name="Saw J.H."/>
            <person name="Jorgensen S.L."/>
            <person name="Zaremba-Niedzwiedzka K."/>
            <person name="Martijn J."/>
            <person name="Lind A.E."/>
            <person name="van Eijk R."/>
            <person name="Schleper C."/>
            <person name="Guy L."/>
            <person name="Ettema T.J."/>
        </authorList>
    </citation>
    <scope>NUCLEOTIDE SEQUENCE</scope>
</reference>
<dbReference type="InterPro" id="IPR013740">
    <property type="entry name" value="Redoxin"/>
</dbReference>
<evidence type="ECO:0000259" key="1">
    <source>
        <dbReference type="PROSITE" id="PS51352"/>
    </source>
</evidence>
<dbReference type="CDD" id="cd02966">
    <property type="entry name" value="TlpA_like_family"/>
    <property type="match status" value="1"/>
</dbReference>
<gene>
    <name evidence="2" type="ORF">LCGC14_2546720</name>
</gene>
<dbReference type="EMBL" id="LAZR01041694">
    <property type="protein sequence ID" value="KKL11348.1"/>
    <property type="molecule type" value="Genomic_DNA"/>
</dbReference>
<dbReference type="InterPro" id="IPR036249">
    <property type="entry name" value="Thioredoxin-like_sf"/>
</dbReference>
<accession>A0A0F9DH77</accession>
<feature type="non-terminal residue" evidence="2">
    <location>
        <position position="1"/>
    </location>
</feature>
<dbReference type="GO" id="GO:0016491">
    <property type="term" value="F:oxidoreductase activity"/>
    <property type="evidence" value="ECO:0007669"/>
    <property type="project" value="InterPro"/>
</dbReference>
<proteinExistence type="predicted"/>
<name>A0A0F9DH77_9ZZZZ</name>
<dbReference type="Pfam" id="PF08534">
    <property type="entry name" value="Redoxin"/>
    <property type="match status" value="1"/>
</dbReference>
<dbReference type="PROSITE" id="PS51352">
    <property type="entry name" value="THIOREDOXIN_2"/>
    <property type="match status" value="1"/>
</dbReference>
<organism evidence="2">
    <name type="scientific">marine sediment metagenome</name>
    <dbReference type="NCBI Taxonomy" id="412755"/>
    <lineage>
        <taxon>unclassified sequences</taxon>
        <taxon>metagenomes</taxon>
        <taxon>ecological metagenomes</taxon>
    </lineage>
</organism>
<evidence type="ECO:0000313" key="2">
    <source>
        <dbReference type="EMBL" id="KKL11348.1"/>
    </source>
</evidence>
<comment type="caution">
    <text evidence="2">The sequence shown here is derived from an EMBL/GenBank/DDBJ whole genome shotgun (WGS) entry which is preliminary data.</text>
</comment>
<dbReference type="InterPro" id="IPR050553">
    <property type="entry name" value="Thioredoxin_ResA/DsbE_sf"/>
</dbReference>
<sequence>IGSTFSDLRSLRGNVVVINFWATSNGACLSSVSHLNNLSEEFKGLSVYFLSITDEDNTKVMSFLKKTPLRTCVGFDATRSIFDDYGVDSIPHAVLVDKKGVVVAITYPRLVSGQVIKDVLLGDEPNILAFPTVKYGDVPSKLKLMEFDEKHLPLRTIEQKDIKGFMHFTTDKTMLTGRMREDFESHVFHQLRWIIEGDFESYVWLKKRKTPDYKGGFSKEAAKFEYDAIFVKPQGTTVVKAVSGNTTFVSSFVKEPPHVIQFGFVDIWLDTIQTICAENSVDTYLNWQELRNRIGSDGIAAKVSMLAKTSADDYYLITMGFYYDEDISIFRTFELAVITIREPLEELPWSDIPSLM</sequence>
<dbReference type="Gene3D" id="3.40.30.10">
    <property type="entry name" value="Glutaredoxin"/>
    <property type="match status" value="1"/>
</dbReference>
<dbReference type="AlphaFoldDB" id="A0A0F9DH77"/>
<dbReference type="SUPFAM" id="SSF52833">
    <property type="entry name" value="Thioredoxin-like"/>
    <property type="match status" value="1"/>
</dbReference>
<dbReference type="PANTHER" id="PTHR42852">
    <property type="entry name" value="THIOL:DISULFIDE INTERCHANGE PROTEIN DSBE"/>
    <property type="match status" value="1"/>
</dbReference>